<dbReference type="PROSITE" id="PS51833">
    <property type="entry name" value="HDOD"/>
    <property type="match status" value="1"/>
</dbReference>
<evidence type="ECO:0000259" key="1">
    <source>
        <dbReference type="PROSITE" id="PS51833"/>
    </source>
</evidence>
<name>A0AA41R4Q0_9BACT</name>
<dbReference type="EMBL" id="JALJRB010000014">
    <property type="protein sequence ID" value="MCJ8501483.1"/>
    <property type="molecule type" value="Genomic_DNA"/>
</dbReference>
<organism evidence="2 3">
    <name type="scientific">Desulfatitalea alkaliphila</name>
    <dbReference type="NCBI Taxonomy" id="2929485"/>
    <lineage>
        <taxon>Bacteria</taxon>
        <taxon>Pseudomonadati</taxon>
        <taxon>Thermodesulfobacteriota</taxon>
        <taxon>Desulfobacteria</taxon>
        <taxon>Desulfobacterales</taxon>
        <taxon>Desulfosarcinaceae</taxon>
        <taxon>Desulfatitalea</taxon>
    </lineage>
</organism>
<feature type="domain" description="HDOD" evidence="1">
    <location>
        <begin position="16"/>
        <end position="212"/>
    </location>
</feature>
<keyword evidence="3" id="KW-1185">Reference proteome</keyword>
<dbReference type="InterPro" id="IPR006675">
    <property type="entry name" value="HDIG_dom"/>
</dbReference>
<dbReference type="RefSeq" id="WP_246909272.1">
    <property type="nucleotide sequence ID" value="NZ_JALJRB010000014.1"/>
</dbReference>
<dbReference type="NCBIfam" id="TIGR00277">
    <property type="entry name" value="HDIG"/>
    <property type="match status" value="1"/>
</dbReference>
<dbReference type="AlphaFoldDB" id="A0AA41R4Q0"/>
<dbReference type="PANTHER" id="PTHR33525">
    <property type="match status" value="1"/>
</dbReference>
<reference evidence="2" key="1">
    <citation type="submission" date="2022-04" db="EMBL/GenBank/DDBJ databases">
        <title>Desulfatitalea alkaliphila sp. nov., a novel anaerobic sulfate-reducing bacterium isolated from terrestrial mud volcano, Taman Peninsula, Russia.</title>
        <authorList>
            <person name="Khomyakova M.A."/>
            <person name="Merkel A.Y."/>
            <person name="Slobodkin A.I."/>
        </authorList>
    </citation>
    <scope>NUCLEOTIDE SEQUENCE</scope>
    <source>
        <strain evidence="2">M08but</strain>
    </source>
</reference>
<dbReference type="Gene3D" id="1.10.3210.10">
    <property type="entry name" value="Hypothetical protein af1432"/>
    <property type="match status" value="1"/>
</dbReference>
<evidence type="ECO:0000313" key="2">
    <source>
        <dbReference type="EMBL" id="MCJ8501483.1"/>
    </source>
</evidence>
<dbReference type="Pfam" id="PF08668">
    <property type="entry name" value="HDOD"/>
    <property type="match status" value="1"/>
</dbReference>
<accession>A0AA41R4Q0</accession>
<dbReference type="Proteomes" id="UP001165427">
    <property type="component" value="Unassembled WGS sequence"/>
</dbReference>
<dbReference type="SUPFAM" id="SSF109604">
    <property type="entry name" value="HD-domain/PDEase-like"/>
    <property type="match status" value="1"/>
</dbReference>
<dbReference type="InterPro" id="IPR013976">
    <property type="entry name" value="HDOD"/>
</dbReference>
<dbReference type="InterPro" id="IPR003607">
    <property type="entry name" value="HD/PDEase_dom"/>
</dbReference>
<dbReference type="CDD" id="cd00077">
    <property type="entry name" value="HDc"/>
    <property type="match status" value="1"/>
</dbReference>
<gene>
    <name evidence="2" type="ORF">MRX98_12930</name>
</gene>
<evidence type="ECO:0000313" key="3">
    <source>
        <dbReference type="Proteomes" id="UP001165427"/>
    </source>
</evidence>
<protein>
    <submittedName>
        <fullName evidence="2">HDOD domain-containing protein</fullName>
    </submittedName>
</protein>
<sequence>MNRSEMLRKIQSIDNLPTLPHIALTVNRMLQDEESPMEQLVAVLEKDQSLVVKLLRLVNSSFFGFKSKVQSVRHAVTLLGFNTVQNAVITISVMDTLKLKHDLKGFEVDRFWQHAVHVAVLSKHLAAKTRAAPAEEVFTAGLLHDIGKVVLVNFFPEQLTAVLEKVQKEGVRFAVAEQGLEIASHSQVGSVLAQRWMLPEALVNTIKWHHSGIQRSAQSVPAAIVEISDTIVQIMAGAPGYALKLDGLADAIKAPLVAYFKSDPQWYQTVKGEMNRACDFFKQA</sequence>
<comment type="caution">
    <text evidence="2">The sequence shown here is derived from an EMBL/GenBank/DDBJ whole genome shotgun (WGS) entry which is preliminary data.</text>
</comment>
<dbReference type="SMART" id="SM00471">
    <property type="entry name" value="HDc"/>
    <property type="match status" value="1"/>
</dbReference>
<proteinExistence type="predicted"/>
<dbReference type="PANTHER" id="PTHR33525:SF3">
    <property type="entry name" value="RIBONUCLEASE Y"/>
    <property type="match status" value="1"/>
</dbReference>
<dbReference type="InterPro" id="IPR052340">
    <property type="entry name" value="RNase_Y/CdgJ"/>
</dbReference>